<comment type="caution">
    <text evidence="1">The sequence shown here is derived from an EMBL/GenBank/DDBJ whole genome shotgun (WGS) entry which is preliminary data.</text>
</comment>
<protein>
    <submittedName>
        <fullName evidence="1">Uncharacterized protein</fullName>
    </submittedName>
</protein>
<evidence type="ECO:0000313" key="2">
    <source>
        <dbReference type="Proteomes" id="UP001163321"/>
    </source>
</evidence>
<proteinExistence type="predicted"/>
<dbReference type="EMBL" id="CM047592">
    <property type="protein sequence ID" value="KAI9917705.1"/>
    <property type="molecule type" value="Genomic_DNA"/>
</dbReference>
<sequence length="76" mass="8360">MLSGIGSPAAMYLAVTGVDCAKVRKAAAQAAKQGQVIVPHTYLLLDTRVRIQFEMVHFPEAVNIPTLRLWNRITPN</sequence>
<reference evidence="1 2" key="1">
    <citation type="journal article" date="2022" name="bioRxiv">
        <title>The genome of the oomycete Peronosclerospora sorghi, a cosmopolitan pathogen of maize and sorghum, is inflated with dispersed pseudogenes.</title>
        <authorList>
            <person name="Fletcher K."/>
            <person name="Martin F."/>
            <person name="Isakeit T."/>
            <person name="Cavanaugh K."/>
            <person name="Magill C."/>
            <person name="Michelmore R."/>
        </authorList>
    </citation>
    <scope>NUCLEOTIDE SEQUENCE [LARGE SCALE GENOMIC DNA]</scope>
    <source>
        <strain evidence="1">P6</strain>
    </source>
</reference>
<gene>
    <name evidence="1" type="ORF">PsorP6_012665</name>
</gene>
<dbReference type="Proteomes" id="UP001163321">
    <property type="component" value="Chromosome 13"/>
</dbReference>
<accession>A0ACC0WHZ7</accession>
<name>A0ACC0WHZ7_9STRA</name>
<organism evidence="1 2">
    <name type="scientific">Peronosclerospora sorghi</name>
    <dbReference type="NCBI Taxonomy" id="230839"/>
    <lineage>
        <taxon>Eukaryota</taxon>
        <taxon>Sar</taxon>
        <taxon>Stramenopiles</taxon>
        <taxon>Oomycota</taxon>
        <taxon>Peronosporomycetes</taxon>
        <taxon>Peronosporales</taxon>
        <taxon>Peronosporaceae</taxon>
        <taxon>Peronosclerospora</taxon>
    </lineage>
</organism>
<keyword evidence="2" id="KW-1185">Reference proteome</keyword>
<evidence type="ECO:0000313" key="1">
    <source>
        <dbReference type="EMBL" id="KAI9917705.1"/>
    </source>
</evidence>